<feature type="transmembrane region" description="Helical" evidence="6">
    <location>
        <begin position="220"/>
        <end position="237"/>
    </location>
</feature>
<dbReference type="GO" id="GO:0005886">
    <property type="term" value="C:plasma membrane"/>
    <property type="evidence" value="ECO:0007669"/>
    <property type="project" value="UniProtKB-SubCell"/>
</dbReference>
<evidence type="ECO:0000256" key="1">
    <source>
        <dbReference type="ARBA" id="ARBA00004141"/>
    </source>
</evidence>
<feature type="transmembrane region" description="Helical" evidence="6">
    <location>
        <begin position="127"/>
        <end position="151"/>
    </location>
</feature>
<comment type="subcellular location">
    <subcellularLocation>
        <location evidence="6">Cell membrane</location>
        <topology evidence="6">Multi-pass membrane protein</topology>
    </subcellularLocation>
    <subcellularLocation>
        <location evidence="1">Membrane</location>
        <topology evidence="1">Multi-pass membrane protein</topology>
    </subcellularLocation>
</comment>
<protein>
    <recommendedName>
        <fullName evidence="6">Probable membrane transporter protein</fullName>
    </recommendedName>
</protein>
<feature type="transmembrane region" description="Helical" evidence="6">
    <location>
        <begin position="41"/>
        <end position="61"/>
    </location>
</feature>
<keyword evidence="4 6" id="KW-1133">Transmembrane helix</keyword>
<name>A0A2S6HJQ7_9GAMM</name>
<gene>
    <name evidence="7" type="ORF">B0F87_10174</name>
</gene>
<evidence type="ECO:0000256" key="3">
    <source>
        <dbReference type="ARBA" id="ARBA00022692"/>
    </source>
</evidence>
<sequence>MPVDILLTVVATSVIQSIFGVGVLLFGTPLLLLLGYDFVDALGVLLPVSIAISALQFLRHYEDVDTGFYKNVLIYSIPLVVLFLVVVTTVKINISLVIGPLLIFVALKNFSTVIDRALQSVVKYERIYLMAMGLVHGISNLGGSMLTVIIYSKHYPKNKTRVTAAASYATVALCQLATLLFIGSEFTVSFADKISFIQIAVVMFLLTEEILYNGIDNEKYSKIFAMFLFASGILLIAKSL</sequence>
<dbReference type="Proteomes" id="UP000240010">
    <property type="component" value="Unassembled WGS sequence"/>
</dbReference>
<dbReference type="RefSeq" id="WP_027148995.1">
    <property type="nucleotide sequence ID" value="NZ_PTIZ01000001.1"/>
</dbReference>
<accession>A0A2S6HJQ7</accession>
<reference evidence="7 8" key="1">
    <citation type="submission" date="2018-02" db="EMBL/GenBank/DDBJ databases">
        <title>Subsurface microbial communities from deep shales in Ohio and West Virginia, USA.</title>
        <authorList>
            <person name="Wrighton K."/>
        </authorList>
    </citation>
    <scope>NUCLEOTIDE SEQUENCE [LARGE SCALE GENOMIC DNA]</scope>
    <source>
        <strain evidence="7 8">OWC-DMM</strain>
    </source>
</reference>
<evidence type="ECO:0000256" key="2">
    <source>
        <dbReference type="ARBA" id="ARBA00009142"/>
    </source>
</evidence>
<evidence type="ECO:0000256" key="6">
    <source>
        <dbReference type="RuleBase" id="RU363041"/>
    </source>
</evidence>
<keyword evidence="6" id="KW-1003">Cell membrane</keyword>
<evidence type="ECO:0000313" key="8">
    <source>
        <dbReference type="Proteomes" id="UP000240010"/>
    </source>
</evidence>
<proteinExistence type="inferred from homology"/>
<feature type="transmembrane region" description="Helical" evidence="6">
    <location>
        <begin position="163"/>
        <end position="182"/>
    </location>
</feature>
<comment type="similarity">
    <text evidence="2 6">Belongs to the 4-toluene sulfonate uptake permease (TSUP) (TC 2.A.102) family.</text>
</comment>
<feature type="transmembrane region" description="Helical" evidence="6">
    <location>
        <begin position="194"/>
        <end position="214"/>
    </location>
</feature>
<feature type="transmembrane region" description="Helical" evidence="6">
    <location>
        <begin position="73"/>
        <end position="106"/>
    </location>
</feature>
<dbReference type="Pfam" id="PF01925">
    <property type="entry name" value="TauE"/>
    <property type="match status" value="1"/>
</dbReference>
<comment type="caution">
    <text evidence="7">The sequence shown here is derived from an EMBL/GenBank/DDBJ whole genome shotgun (WGS) entry which is preliminary data.</text>
</comment>
<organism evidence="7 8">
    <name type="scientific">Methylobacter tundripaludum</name>
    <dbReference type="NCBI Taxonomy" id="173365"/>
    <lineage>
        <taxon>Bacteria</taxon>
        <taxon>Pseudomonadati</taxon>
        <taxon>Pseudomonadota</taxon>
        <taxon>Gammaproteobacteria</taxon>
        <taxon>Methylococcales</taxon>
        <taxon>Methylococcaceae</taxon>
        <taxon>Methylobacter</taxon>
    </lineage>
</organism>
<keyword evidence="3 6" id="KW-0812">Transmembrane</keyword>
<feature type="transmembrane region" description="Helical" evidence="6">
    <location>
        <begin position="6"/>
        <end position="34"/>
    </location>
</feature>
<dbReference type="EMBL" id="PTIZ01000001">
    <property type="protein sequence ID" value="PPK77696.1"/>
    <property type="molecule type" value="Genomic_DNA"/>
</dbReference>
<evidence type="ECO:0000256" key="5">
    <source>
        <dbReference type="ARBA" id="ARBA00023136"/>
    </source>
</evidence>
<evidence type="ECO:0000256" key="4">
    <source>
        <dbReference type="ARBA" id="ARBA00022989"/>
    </source>
</evidence>
<dbReference type="AlphaFoldDB" id="A0A2S6HJQ7"/>
<keyword evidence="5 6" id="KW-0472">Membrane</keyword>
<evidence type="ECO:0000313" key="7">
    <source>
        <dbReference type="EMBL" id="PPK77696.1"/>
    </source>
</evidence>
<dbReference type="InterPro" id="IPR002781">
    <property type="entry name" value="TM_pro_TauE-like"/>
</dbReference>